<evidence type="ECO:0000256" key="2">
    <source>
        <dbReference type="ARBA" id="ARBA00022600"/>
    </source>
</evidence>
<dbReference type="SUPFAM" id="SSF51161">
    <property type="entry name" value="Trimeric LpxA-like enzymes"/>
    <property type="match status" value="1"/>
</dbReference>
<sequence length="410" mass="44566">MLAGGEGKRLLPLTQDHAKPHLRFGGTPRLIDFVLANLTNAGYSQILVLTQYQSRSLDDYMACAWRPASGYIRPVPAGGRTHCSGTAQALAQNLHLLQAQTSRMPEHVMVFGADHVYRMDPRQMVAQHRESGADVTVAAIRQPVGLARHFGVIECVPGSRRVDRFVEKPQTCRGLPDAPDQIHASMGNYVFRTEALIEALRSDALDPFSAHDIGANIIPMIAGDGHADVHEFADNLVPGVDERQRGYWRDVGTLQAYYDAHLDLLGPEPAFSLHNDRWPLGHRHDPALAMLLGGQRTHSAAVTDSILSPGLQLGSRASMSRSVAGPRVLLESGARVEDSVLLDGVRIGAGAQLRRAIVDQDVVVPAGTVVGFDAEEDERRFSVTESGVVVISRDSFGLAERPMPDQALVR</sequence>
<evidence type="ECO:0000259" key="9">
    <source>
        <dbReference type="Pfam" id="PF00483"/>
    </source>
</evidence>
<evidence type="ECO:0000259" key="10">
    <source>
        <dbReference type="Pfam" id="PF24894"/>
    </source>
</evidence>
<dbReference type="CDD" id="cd02508">
    <property type="entry name" value="ADP_Glucose_PP"/>
    <property type="match status" value="1"/>
</dbReference>
<comment type="similarity">
    <text evidence="1">Belongs to the bacterial/plant glucose-1-phosphate adenylyltransferase family.</text>
</comment>
<evidence type="ECO:0000256" key="8">
    <source>
        <dbReference type="ARBA" id="ARBA00023277"/>
    </source>
</evidence>
<gene>
    <name evidence="11" type="ORF">HNR30_009275</name>
</gene>
<keyword evidence="2" id="KW-0321">Glycogen metabolism</keyword>
<evidence type="ECO:0000313" key="12">
    <source>
        <dbReference type="Proteomes" id="UP000530928"/>
    </source>
</evidence>
<dbReference type="PROSITE" id="PS00810">
    <property type="entry name" value="ADP_GLC_PYROPHOSPH_3"/>
    <property type="match status" value="1"/>
</dbReference>
<keyword evidence="3 11" id="KW-0808">Transferase</keyword>
<dbReference type="Pfam" id="PF24894">
    <property type="entry name" value="Hexapep_GlmU"/>
    <property type="match status" value="1"/>
</dbReference>
<dbReference type="EC" id="2.7.7.27" evidence="11"/>
<keyword evidence="6" id="KW-0067">ATP-binding</keyword>
<evidence type="ECO:0000256" key="6">
    <source>
        <dbReference type="ARBA" id="ARBA00022840"/>
    </source>
</evidence>
<dbReference type="PANTHER" id="PTHR43523">
    <property type="entry name" value="GLUCOSE-1-PHOSPHATE ADENYLYLTRANSFERASE-RELATED"/>
    <property type="match status" value="1"/>
</dbReference>
<keyword evidence="7" id="KW-0320">Glycogen biosynthesis</keyword>
<evidence type="ECO:0000256" key="3">
    <source>
        <dbReference type="ARBA" id="ARBA00022679"/>
    </source>
</evidence>
<dbReference type="GO" id="GO:0005524">
    <property type="term" value="F:ATP binding"/>
    <property type="evidence" value="ECO:0007669"/>
    <property type="project" value="UniProtKB-KW"/>
</dbReference>
<dbReference type="GO" id="GO:0008878">
    <property type="term" value="F:glucose-1-phosphate adenylyltransferase activity"/>
    <property type="evidence" value="ECO:0007669"/>
    <property type="project" value="UniProtKB-EC"/>
</dbReference>
<dbReference type="CDD" id="cd04651">
    <property type="entry name" value="LbH_G1P_AT_C"/>
    <property type="match status" value="1"/>
</dbReference>
<dbReference type="EMBL" id="JACDUR010000014">
    <property type="protein sequence ID" value="MBA2897869.1"/>
    <property type="molecule type" value="Genomic_DNA"/>
</dbReference>
<feature type="domain" description="Glucose-1-phosphate adenylyltransferase/Bifunctional protein GlmU-like C-terminal hexapeptide" evidence="10">
    <location>
        <begin position="294"/>
        <end position="391"/>
    </location>
</feature>
<accession>A0A7W0CVG6</accession>
<proteinExistence type="inferred from homology"/>
<dbReference type="NCBIfam" id="NF002023">
    <property type="entry name" value="PRK00844.1"/>
    <property type="match status" value="1"/>
</dbReference>
<dbReference type="Pfam" id="PF00483">
    <property type="entry name" value="NTP_transferase"/>
    <property type="match status" value="1"/>
</dbReference>
<keyword evidence="12" id="KW-1185">Reference proteome</keyword>
<dbReference type="InterPro" id="IPR005835">
    <property type="entry name" value="NTP_transferase_dom"/>
</dbReference>
<evidence type="ECO:0000256" key="5">
    <source>
        <dbReference type="ARBA" id="ARBA00022741"/>
    </source>
</evidence>
<dbReference type="SUPFAM" id="SSF53448">
    <property type="entry name" value="Nucleotide-diphospho-sugar transferases"/>
    <property type="match status" value="1"/>
</dbReference>
<protein>
    <submittedName>
        <fullName evidence="11">Glucose-1-phosphate adenylyltransferase</fullName>
        <ecNumber evidence="11">2.7.7.27</ecNumber>
    </submittedName>
</protein>
<dbReference type="InterPro" id="IPR029044">
    <property type="entry name" value="Nucleotide-diphossugar_trans"/>
</dbReference>
<evidence type="ECO:0000256" key="4">
    <source>
        <dbReference type="ARBA" id="ARBA00022695"/>
    </source>
</evidence>
<keyword evidence="8" id="KW-0119">Carbohydrate metabolism</keyword>
<dbReference type="PANTHER" id="PTHR43523:SF2">
    <property type="entry name" value="GLUCOSE-1-PHOSPHATE ADENYLYLTRANSFERASE"/>
    <property type="match status" value="1"/>
</dbReference>
<organism evidence="11 12">
    <name type="scientific">Nonomuraea soli</name>
    <dbReference type="NCBI Taxonomy" id="1032476"/>
    <lineage>
        <taxon>Bacteria</taxon>
        <taxon>Bacillati</taxon>
        <taxon>Actinomycetota</taxon>
        <taxon>Actinomycetes</taxon>
        <taxon>Streptosporangiales</taxon>
        <taxon>Streptosporangiaceae</taxon>
        <taxon>Nonomuraea</taxon>
    </lineage>
</organism>
<evidence type="ECO:0000256" key="7">
    <source>
        <dbReference type="ARBA" id="ARBA00023056"/>
    </source>
</evidence>
<dbReference type="InterPro" id="IPR005836">
    <property type="entry name" value="ADP_Glu_pyroP_CS"/>
</dbReference>
<dbReference type="AlphaFoldDB" id="A0A7W0CVG6"/>
<dbReference type="InterPro" id="IPR011831">
    <property type="entry name" value="ADP-Glc_PPase"/>
</dbReference>
<keyword evidence="5" id="KW-0547">Nucleotide-binding</keyword>
<name>A0A7W0CVG6_9ACTN</name>
<evidence type="ECO:0000256" key="1">
    <source>
        <dbReference type="ARBA" id="ARBA00010443"/>
    </source>
</evidence>
<dbReference type="Gene3D" id="3.90.550.10">
    <property type="entry name" value="Spore Coat Polysaccharide Biosynthesis Protein SpsA, Chain A"/>
    <property type="match status" value="1"/>
</dbReference>
<dbReference type="GO" id="GO:0005978">
    <property type="term" value="P:glycogen biosynthetic process"/>
    <property type="evidence" value="ECO:0007669"/>
    <property type="project" value="UniProtKB-KW"/>
</dbReference>
<feature type="domain" description="Nucleotidyl transferase" evidence="9">
    <location>
        <begin position="2"/>
        <end position="264"/>
    </location>
</feature>
<keyword evidence="4 11" id="KW-0548">Nucleotidyltransferase</keyword>
<reference evidence="11 12" key="1">
    <citation type="submission" date="2020-07" db="EMBL/GenBank/DDBJ databases">
        <title>Genomic Encyclopedia of Type Strains, Phase IV (KMG-IV): sequencing the most valuable type-strain genomes for metagenomic binning, comparative biology and taxonomic classification.</title>
        <authorList>
            <person name="Goeker M."/>
        </authorList>
    </citation>
    <scope>NUCLEOTIDE SEQUENCE [LARGE SCALE GENOMIC DNA]</scope>
    <source>
        <strain evidence="11 12">DSM 45533</strain>
    </source>
</reference>
<evidence type="ECO:0000313" key="11">
    <source>
        <dbReference type="EMBL" id="MBA2897869.1"/>
    </source>
</evidence>
<dbReference type="InterPro" id="IPR011004">
    <property type="entry name" value="Trimer_LpxA-like_sf"/>
</dbReference>
<dbReference type="Proteomes" id="UP000530928">
    <property type="component" value="Unassembled WGS sequence"/>
</dbReference>
<dbReference type="Gene3D" id="2.160.10.10">
    <property type="entry name" value="Hexapeptide repeat proteins"/>
    <property type="match status" value="1"/>
</dbReference>
<dbReference type="InterPro" id="IPR056818">
    <property type="entry name" value="GlmU/GlgC-like_hexapep"/>
</dbReference>
<comment type="caution">
    <text evidence="11">The sequence shown here is derived from an EMBL/GenBank/DDBJ whole genome shotgun (WGS) entry which is preliminary data.</text>
</comment>